<comment type="similarity">
    <text evidence="3">Belongs to the OpgD/OpgG family.</text>
</comment>
<dbReference type="EMBL" id="CP023004">
    <property type="protein sequence ID" value="AWI09399.1"/>
    <property type="molecule type" value="Genomic_DNA"/>
</dbReference>
<reference evidence="9 10" key="1">
    <citation type="journal article" date="2018" name="Syst. Appl. Microbiol.">
        <title>Ereboglobus luteus gen. nov. sp. nov. from cockroach guts, and new insights into the oxygen relationship of the genera Opitutus and Didymococcus (Verrucomicrobia: Opitutaceae).</title>
        <authorList>
            <person name="Tegtmeier D."/>
            <person name="Belitz A."/>
            <person name="Radek R."/>
            <person name="Heimerl T."/>
            <person name="Brune A."/>
        </authorList>
    </citation>
    <scope>NUCLEOTIDE SEQUENCE [LARGE SCALE GENOMIC DNA]</scope>
    <source>
        <strain evidence="9 10">Ho45</strain>
    </source>
</reference>
<accession>A0A2U8E3E6</accession>
<keyword evidence="6" id="KW-0574">Periplasm</keyword>
<evidence type="ECO:0000313" key="10">
    <source>
        <dbReference type="Proteomes" id="UP000244896"/>
    </source>
</evidence>
<organism evidence="9 10">
    <name type="scientific">Ereboglobus luteus</name>
    <dbReference type="NCBI Taxonomy" id="1796921"/>
    <lineage>
        <taxon>Bacteria</taxon>
        <taxon>Pseudomonadati</taxon>
        <taxon>Verrucomicrobiota</taxon>
        <taxon>Opitutia</taxon>
        <taxon>Opitutales</taxon>
        <taxon>Opitutaceae</taxon>
        <taxon>Ereboglobus</taxon>
    </lineage>
</organism>
<gene>
    <name evidence="9" type="ORF">CKA38_09205</name>
</gene>
<keyword evidence="10" id="KW-1185">Reference proteome</keyword>
<evidence type="ECO:0000256" key="5">
    <source>
        <dbReference type="ARBA" id="ARBA00022729"/>
    </source>
</evidence>
<dbReference type="AlphaFoldDB" id="A0A2U8E3E6"/>
<protein>
    <recommendedName>
        <fullName evidence="4">Glucans biosynthesis protein G</fullName>
    </recommendedName>
</protein>
<evidence type="ECO:0000313" key="9">
    <source>
        <dbReference type="EMBL" id="AWI09399.1"/>
    </source>
</evidence>
<dbReference type="GO" id="GO:0030246">
    <property type="term" value="F:carbohydrate binding"/>
    <property type="evidence" value="ECO:0007669"/>
    <property type="project" value="InterPro"/>
</dbReference>
<dbReference type="KEGG" id="elut:CKA38_09205"/>
<keyword evidence="5 7" id="KW-0732">Signal</keyword>
<dbReference type="PANTHER" id="PTHR30504:SF4">
    <property type="entry name" value="GLUCANS BIOSYNTHESIS PROTEIN G"/>
    <property type="match status" value="1"/>
</dbReference>
<feature type="signal peptide" evidence="7">
    <location>
        <begin position="1"/>
        <end position="32"/>
    </location>
</feature>
<name>A0A2U8E3E6_9BACT</name>
<sequence>MLSRFRCQVLLRAISAVLCGVVMTAAASSAVAQDAFDFEKLQERAAAMAAKPYVAPPSRVPEALRRLNYDEYRQIAYRADHALWVRDDIPFRMQFFHPGFIQLHTVRINEVVDGRAARIPFSAEAFDYRGAAQAAGSGLPADMGFSGLRVHNQLNKPGVWDDLIVFQGASYFRALAKGSHYGLSARGLAIDTAGPGGEEFPVFEEFWVERPMANAKGLRVWALMDSPSVTGAYQFLIKPGGVTLIEVNAVIYRRAAKAEGRQVFGIAPLTSMFWFGKSSASHPDDLRPEVHDSDGLSLHTGTGEWLWRPLDNPRAMSVSSFSDENPRGFGLMQRERDFENYHDIEAAYHLRPSVWVEPVGDWGRGEVRLVELPTPDETNDNIVAFWSPFTLPPAGEPLRVSYRMHWFNEAGGNTPAPRTGIVVSTRQGRSFTHETNLRRFWVDYGGDALAKLSAGEKVEAVVTVGDGARVAHVSAEKNPHNNTWRAAFAIEPDGSGKPVELRCFLRNNRGGALTETWSYLWNPETR</sequence>
<dbReference type="PIRSF" id="PIRSF006281">
    <property type="entry name" value="MdoG"/>
    <property type="match status" value="1"/>
</dbReference>
<dbReference type="Gene3D" id="2.60.40.10">
    <property type="entry name" value="Immunoglobulins"/>
    <property type="match status" value="1"/>
</dbReference>
<dbReference type="UniPathway" id="UPA00637"/>
<dbReference type="InterPro" id="IPR014718">
    <property type="entry name" value="GH-type_carb-bd"/>
</dbReference>
<feature type="chain" id="PRO_5016179017" description="Glucans biosynthesis protein G" evidence="7">
    <location>
        <begin position="33"/>
        <end position="526"/>
    </location>
</feature>
<dbReference type="Pfam" id="PF04349">
    <property type="entry name" value="MdoG"/>
    <property type="match status" value="1"/>
</dbReference>
<dbReference type="GO" id="GO:0051274">
    <property type="term" value="P:beta-glucan biosynthetic process"/>
    <property type="evidence" value="ECO:0007669"/>
    <property type="project" value="TreeGrafter"/>
</dbReference>
<comment type="pathway">
    <text evidence="2">Glycan metabolism; osmoregulated periplasmic glucan (OPG) biosynthesis.</text>
</comment>
<dbReference type="Proteomes" id="UP000244896">
    <property type="component" value="Chromosome"/>
</dbReference>
<dbReference type="FunFam" id="2.70.98.10:FF:000001">
    <property type="entry name" value="Glucans biosynthesis protein G"/>
    <property type="match status" value="1"/>
</dbReference>
<feature type="domain" description="Glucan biosynthesis periplasmic MdoG C-terminal" evidence="8">
    <location>
        <begin position="36"/>
        <end position="521"/>
    </location>
</feature>
<dbReference type="SUPFAM" id="SSF81296">
    <property type="entry name" value="E set domains"/>
    <property type="match status" value="1"/>
</dbReference>
<dbReference type="InterPro" id="IPR007444">
    <property type="entry name" value="Glucan_biosyn_MdoG_C"/>
</dbReference>
<evidence type="ECO:0000256" key="7">
    <source>
        <dbReference type="SAM" id="SignalP"/>
    </source>
</evidence>
<dbReference type="SUPFAM" id="SSF74650">
    <property type="entry name" value="Galactose mutarotase-like"/>
    <property type="match status" value="1"/>
</dbReference>
<dbReference type="Gene3D" id="2.70.98.10">
    <property type="match status" value="1"/>
</dbReference>
<dbReference type="OrthoDB" id="335750at2"/>
<evidence type="ECO:0000256" key="1">
    <source>
        <dbReference type="ARBA" id="ARBA00004418"/>
    </source>
</evidence>
<dbReference type="InterPro" id="IPR014438">
    <property type="entry name" value="Glucan_biosyn_MdoG/MdoD"/>
</dbReference>
<dbReference type="InterPro" id="IPR013783">
    <property type="entry name" value="Ig-like_fold"/>
</dbReference>
<dbReference type="GO" id="GO:0003824">
    <property type="term" value="F:catalytic activity"/>
    <property type="evidence" value="ECO:0007669"/>
    <property type="project" value="InterPro"/>
</dbReference>
<evidence type="ECO:0000259" key="8">
    <source>
        <dbReference type="Pfam" id="PF04349"/>
    </source>
</evidence>
<dbReference type="InterPro" id="IPR011013">
    <property type="entry name" value="Gal_mutarotase_sf_dom"/>
</dbReference>
<evidence type="ECO:0000256" key="6">
    <source>
        <dbReference type="ARBA" id="ARBA00022764"/>
    </source>
</evidence>
<proteinExistence type="inferred from homology"/>
<comment type="subcellular location">
    <subcellularLocation>
        <location evidence="1">Periplasm</location>
    </subcellularLocation>
</comment>
<dbReference type="InterPro" id="IPR014756">
    <property type="entry name" value="Ig_E-set"/>
</dbReference>
<evidence type="ECO:0000256" key="3">
    <source>
        <dbReference type="ARBA" id="ARBA00009284"/>
    </source>
</evidence>
<evidence type="ECO:0000256" key="4">
    <source>
        <dbReference type="ARBA" id="ARBA00015376"/>
    </source>
</evidence>
<dbReference type="PANTHER" id="PTHR30504">
    <property type="entry name" value="GLUCANS BIOSYNTHESIS PROTEIN"/>
    <property type="match status" value="1"/>
</dbReference>
<dbReference type="GO" id="GO:0030288">
    <property type="term" value="C:outer membrane-bounded periplasmic space"/>
    <property type="evidence" value="ECO:0007669"/>
    <property type="project" value="TreeGrafter"/>
</dbReference>
<evidence type="ECO:0000256" key="2">
    <source>
        <dbReference type="ARBA" id="ARBA00005001"/>
    </source>
</evidence>